<proteinExistence type="predicted"/>
<keyword evidence="3" id="KW-1185">Reference proteome</keyword>
<sequence>MQGGVFVTFDASKQVTVAAAAAPASAAAAALKHVFVIQSFPSHSGDLQNTEGGAGSAEHPGTVCACCLEQMAAEPEPKLRGAGDRPCSAPGSPALPLSHPATPPPPGTPRHVLRAAAEHGSLR</sequence>
<accession>A0A9N7TS77</accession>
<evidence type="ECO:0000313" key="2">
    <source>
        <dbReference type="EMBL" id="CAB1416758.1"/>
    </source>
</evidence>
<gene>
    <name evidence="2" type="ORF">PLEPLA_LOCUS4549</name>
</gene>
<evidence type="ECO:0000313" key="3">
    <source>
        <dbReference type="Proteomes" id="UP001153269"/>
    </source>
</evidence>
<feature type="region of interest" description="Disordered" evidence="1">
    <location>
        <begin position="76"/>
        <end position="123"/>
    </location>
</feature>
<organism evidence="2 3">
    <name type="scientific">Pleuronectes platessa</name>
    <name type="common">European plaice</name>
    <dbReference type="NCBI Taxonomy" id="8262"/>
    <lineage>
        <taxon>Eukaryota</taxon>
        <taxon>Metazoa</taxon>
        <taxon>Chordata</taxon>
        <taxon>Craniata</taxon>
        <taxon>Vertebrata</taxon>
        <taxon>Euteleostomi</taxon>
        <taxon>Actinopterygii</taxon>
        <taxon>Neopterygii</taxon>
        <taxon>Teleostei</taxon>
        <taxon>Neoteleostei</taxon>
        <taxon>Acanthomorphata</taxon>
        <taxon>Carangaria</taxon>
        <taxon>Pleuronectiformes</taxon>
        <taxon>Pleuronectoidei</taxon>
        <taxon>Pleuronectidae</taxon>
        <taxon>Pleuronectes</taxon>
    </lineage>
</organism>
<dbReference type="Proteomes" id="UP001153269">
    <property type="component" value="Unassembled WGS sequence"/>
</dbReference>
<comment type="caution">
    <text evidence="2">The sequence shown here is derived from an EMBL/GenBank/DDBJ whole genome shotgun (WGS) entry which is preliminary data.</text>
</comment>
<dbReference type="EMBL" id="CADEAL010000224">
    <property type="protein sequence ID" value="CAB1416758.1"/>
    <property type="molecule type" value="Genomic_DNA"/>
</dbReference>
<name>A0A9N7TS77_PLEPL</name>
<reference evidence="2" key="1">
    <citation type="submission" date="2020-03" db="EMBL/GenBank/DDBJ databases">
        <authorList>
            <person name="Weist P."/>
        </authorList>
    </citation>
    <scope>NUCLEOTIDE SEQUENCE</scope>
</reference>
<dbReference type="AlphaFoldDB" id="A0A9N7TS77"/>
<evidence type="ECO:0000256" key="1">
    <source>
        <dbReference type="SAM" id="MobiDB-lite"/>
    </source>
</evidence>
<protein>
    <submittedName>
        <fullName evidence="2">Uncharacterized protein</fullName>
    </submittedName>
</protein>